<evidence type="ECO:0000259" key="7">
    <source>
        <dbReference type="Pfam" id="PF02656"/>
    </source>
</evidence>
<dbReference type="AlphaFoldDB" id="A0A3D8GN07"/>
<evidence type="ECO:0000313" key="8">
    <source>
        <dbReference type="EMBL" id="RDU35860.1"/>
    </source>
</evidence>
<dbReference type="Proteomes" id="UP000257144">
    <property type="component" value="Unassembled WGS sequence"/>
</dbReference>
<dbReference type="OrthoDB" id="582337at2"/>
<evidence type="ECO:0000256" key="1">
    <source>
        <dbReference type="ARBA" id="ARBA00004651"/>
    </source>
</evidence>
<keyword evidence="5 6" id="KW-0472">Membrane</keyword>
<evidence type="ECO:0000256" key="6">
    <source>
        <dbReference type="SAM" id="Phobius"/>
    </source>
</evidence>
<accession>A0A3D8GN07</accession>
<dbReference type="InterPro" id="IPR003807">
    <property type="entry name" value="DUF202"/>
</dbReference>
<dbReference type="PANTHER" id="PTHR34187">
    <property type="entry name" value="FGR18P"/>
    <property type="match status" value="1"/>
</dbReference>
<evidence type="ECO:0000256" key="5">
    <source>
        <dbReference type="ARBA" id="ARBA00023136"/>
    </source>
</evidence>
<keyword evidence="9" id="KW-1185">Reference proteome</keyword>
<evidence type="ECO:0000256" key="2">
    <source>
        <dbReference type="ARBA" id="ARBA00022475"/>
    </source>
</evidence>
<keyword evidence="2" id="KW-1003">Cell membrane</keyword>
<feature type="domain" description="DUF202" evidence="7">
    <location>
        <begin position="15"/>
        <end position="86"/>
    </location>
</feature>
<gene>
    <name evidence="8" type="ORF">DRW41_16135</name>
</gene>
<evidence type="ECO:0000256" key="4">
    <source>
        <dbReference type="ARBA" id="ARBA00022989"/>
    </source>
</evidence>
<feature type="transmembrane region" description="Helical" evidence="6">
    <location>
        <begin position="57"/>
        <end position="79"/>
    </location>
</feature>
<reference evidence="8 9" key="1">
    <citation type="submission" date="2018-07" db="EMBL/GenBank/DDBJ databases">
        <title>Bacillus sp. YLB-04 draft genome sequence.</title>
        <authorList>
            <person name="Yu L."/>
            <person name="Tang X."/>
        </authorList>
    </citation>
    <scope>NUCLEOTIDE SEQUENCE [LARGE SCALE GENOMIC DNA]</scope>
    <source>
        <strain evidence="8 9">YLB-04</strain>
    </source>
</reference>
<dbReference type="GO" id="GO:0005886">
    <property type="term" value="C:plasma membrane"/>
    <property type="evidence" value="ECO:0007669"/>
    <property type="project" value="UniProtKB-SubCell"/>
</dbReference>
<evidence type="ECO:0000256" key="3">
    <source>
        <dbReference type="ARBA" id="ARBA00022692"/>
    </source>
</evidence>
<proteinExistence type="predicted"/>
<evidence type="ECO:0000313" key="9">
    <source>
        <dbReference type="Proteomes" id="UP000257144"/>
    </source>
</evidence>
<dbReference type="EMBL" id="QNQT01000008">
    <property type="protein sequence ID" value="RDU35860.1"/>
    <property type="molecule type" value="Genomic_DNA"/>
</dbReference>
<dbReference type="PANTHER" id="PTHR34187:SF2">
    <property type="entry name" value="DUF202 DOMAIN-CONTAINING PROTEIN"/>
    <property type="match status" value="1"/>
</dbReference>
<feature type="transmembrane region" description="Helical" evidence="6">
    <location>
        <begin position="100"/>
        <end position="120"/>
    </location>
</feature>
<feature type="transmembrane region" description="Helical" evidence="6">
    <location>
        <begin position="23"/>
        <end position="45"/>
    </location>
</feature>
<sequence length="123" mass="13733">MNEAEKTIESKYIQQHLANERTFLAWVRTAIAIIGVGFLVTNLHFNMESSLNPFGNFMANLIGISSVGLGILVIVMSMVAYLKKVRSINEQTFRTPRMSIILLGVLVAVITAFFGVYFVMVNM</sequence>
<dbReference type="InterPro" id="IPR052053">
    <property type="entry name" value="IM_YidH-like"/>
</dbReference>
<comment type="caution">
    <text evidence="8">The sequence shown here is derived from an EMBL/GenBank/DDBJ whole genome shotgun (WGS) entry which is preliminary data.</text>
</comment>
<protein>
    <recommendedName>
        <fullName evidence="7">DUF202 domain-containing protein</fullName>
    </recommendedName>
</protein>
<name>A0A3D8GN07_9BACI</name>
<dbReference type="Pfam" id="PF02656">
    <property type="entry name" value="DUF202"/>
    <property type="match status" value="1"/>
</dbReference>
<comment type="subcellular location">
    <subcellularLocation>
        <location evidence="1">Cell membrane</location>
        <topology evidence="1">Multi-pass membrane protein</topology>
    </subcellularLocation>
</comment>
<keyword evidence="4 6" id="KW-1133">Transmembrane helix</keyword>
<organism evidence="8 9">
    <name type="scientific">Neobacillus piezotolerans</name>
    <dbReference type="NCBI Taxonomy" id="2259171"/>
    <lineage>
        <taxon>Bacteria</taxon>
        <taxon>Bacillati</taxon>
        <taxon>Bacillota</taxon>
        <taxon>Bacilli</taxon>
        <taxon>Bacillales</taxon>
        <taxon>Bacillaceae</taxon>
        <taxon>Neobacillus</taxon>
    </lineage>
</organism>
<keyword evidence="3 6" id="KW-0812">Transmembrane</keyword>